<sequence>MPKTAADYTWFSKEFPLLAEAYCFTLVRDVSPDDLINRLGGRREGTTDDITAFVDHSYGPTLDGDFGAMAALGPWTLLIEPNGYLGVNEERAMPASAGTCWVSHFVNVNRVGAFLWAEDEEARLRFDPMFPNHRWGSTPDALLETMRHIGFHLGDEKPENCLSRQAAFALAGHLTGVSLSARLLMETTYTLASLPHSQPGRV</sequence>
<comment type="caution">
    <text evidence="1">The sequence shown here is derived from an EMBL/GenBank/DDBJ whole genome shotgun (WGS) entry which is preliminary data.</text>
</comment>
<protein>
    <submittedName>
        <fullName evidence="1">Uncharacterized protein</fullName>
    </submittedName>
</protein>
<proteinExistence type="predicted"/>
<evidence type="ECO:0000313" key="1">
    <source>
        <dbReference type="EMBL" id="GAA1904812.1"/>
    </source>
</evidence>
<accession>A0ABP5A6I3</accession>
<dbReference type="Proteomes" id="UP001501303">
    <property type="component" value="Unassembled WGS sequence"/>
</dbReference>
<keyword evidence="2" id="KW-1185">Reference proteome</keyword>
<dbReference type="EMBL" id="BAAAMJ010000010">
    <property type="protein sequence ID" value="GAA1904812.1"/>
    <property type="molecule type" value="Genomic_DNA"/>
</dbReference>
<evidence type="ECO:0000313" key="2">
    <source>
        <dbReference type="Proteomes" id="UP001501303"/>
    </source>
</evidence>
<reference evidence="2" key="1">
    <citation type="journal article" date="2019" name="Int. J. Syst. Evol. Microbiol.">
        <title>The Global Catalogue of Microorganisms (GCM) 10K type strain sequencing project: providing services to taxonomists for standard genome sequencing and annotation.</title>
        <authorList>
            <consortium name="The Broad Institute Genomics Platform"/>
            <consortium name="The Broad Institute Genome Sequencing Center for Infectious Disease"/>
            <person name="Wu L."/>
            <person name="Ma J."/>
        </authorList>
    </citation>
    <scope>NUCLEOTIDE SEQUENCE [LARGE SCALE GENOMIC DNA]</scope>
    <source>
        <strain evidence="2">JCM 13581</strain>
    </source>
</reference>
<dbReference type="InterPro" id="IPR045592">
    <property type="entry name" value="DUF6461"/>
</dbReference>
<name>A0ABP5A6I3_9ACTN</name>
<dbReference type="Pfam" id="PF20062">
    <property type="entry name" value="DUF6461"/>
    <property type="match status" value="1"/>
</dbReference>
<gene>
    <name evidence="1" type="ORF">GCM10009716_13470</name>
</gene>
<organism evidence="1 2">
    <name type="scientific">Streptomyces sodiiphilus</name>
    <dbReference type="NCBI Taxonomy" id="226217"/>
    <lineage>
        <taxon>Bacteria</taxon>
        <taxon>Bacillati</taxon>
        <taxon>Actinomycetota</taxon>
        <taxon>Actinomycetes</taxon>
        <taxon>Kitasatosporales</taxon>
        <taxon>Streptomycetaceae</taxon>
        <taxon>Streptomyces</taxon>
    </lineage>
</organism>